<feature type="non-terminal residue" evidence="9">
    <location>
        <position position="412"/>
    </location>
</feature>
<proteinExistence type="predicted"/>
<protein>
    <recommendedName>
        <fullName evidence="11">Sushi, von Willebrand factor type A, EGF and pentraxin domain-containing protein 1</fullName>
    </recommendedName>
</protein>
<dbReference type="Gene3D" id="2.10.25.10">
    <property type="entry name" value="Laminin"/>
    <property type="match status" value="2"/>
</dbReference>
<dbReference type="Gene3D" id="2.10.70.10">
    <property type="entry name" value="Complement Module, domain 1"/>
    <property type="match status" value="4"/>
</dbReference>
<feature type="disulfide bond" evidence="6">
    <location>
        <begin position="158"/>
        <end position="185"/>
    </location>
</feature>
<keyword evidence="1 5" id="KW-0245">EGF-like domain</keyword>
<evidence type="ECO:0000259" key="7">
    <source>
        <dbReference type="PROSITE" id="PS50026"/>
    </source>
</evidence>
<dbReference type="InterPro" id="IPR035976">
    <property type="entry name" value="Sushi/SCR/CCP_sf"/>
</dbReference>
<dbReference type="SUPFAM" id="SSF57535">
    <property type="entry name" value="Complement control module/SCR domain"/>
    <property type="match status" value="5"/>
</dbReference>
<keyword evidence="4 5" id="KW-1015">Disulfide bond</keyword>
<sequence>CPDLQDGKIVITHKTKTAGGGYTAQLTCPTGFRFKQEEYSNKTTLIAVCNEGGKWDWGSSSYTRTPECQIVYCGFPPTISHGFVSSIYRNVTYGSVASYQCYSGFGLVGNSNVTCDVHGKWSVPPVCVADGCPEIGDVTHGSSNTRDGSEGSIVTFSCDPGYSLQGARTIVCLPNKTWSHPQPECKELLCPLPVIEHGHYEPKYIPKFGESVTLVCDSGYQINRTQTQKDTSIKCGVNRKLSVENDICVDVDECKNVAHKCSAAENCVNLVGSYSCVCKNGYTGAGCNDVDECALGVCHQSCTNSEGSYSCSCYQGYVLYTKNGTNGFFIPAGEDGLKPGDVFQINNTCVPITCKQLPVPPANGTLLTTRSNFYYNDQINIICNFGYALENPSVATCQSDGNWSYNTNPKCK</sequence>
<dbReference type="SUPFAM" id="SSF57196">
    <property type="entry name" value="EGF/Laminin"/>
    <property type="match status" value="2"/>
</dbReference>
<evidence type="ECO:0000256" key="2">
    <source>
        <dbReference type="ARBA" id="ARBA00022729"/>
    </source>
</evidence>
<dbReference type="InterPro" id="IPR051277">
    <property type="entry name" value="SEZ6_CSMD_C4BPB_Regulators"/>
</dbReference>
<dbReference type="AlphaFoldDB" id="A0A8S3YQI0"/>
<dbReference type="InterPro" id="IPR049883">
    <property type="entry name" value="NOTCH1_EGF-like"/>
</dbReference>
<keyword evidence="10" id="KW-1185">Reference proteome</keyword>
<evidence type="ECO:0000256" key="4">
    <source>
        <dbReference type="ARBA" id="ARBA00023157"/>
    </source>
</evidence>
<dbReference type="GO" id="GO:0005509">
    <property type="term" value="F:calcium ion binding"/>
    <property type="evidence" value="ECO:0007669"/>
    <property type="project" value="InterPro"/>
</dbReference>
<evidence type="ECO:0000256" key="3">
    <source>
        <dbReference type="ARBA" id="ARBA00022737"/>
    </source>
</evidence>
<dbReference type="InterPro" id="IPR000742">
    <property type="entry name" value="EGF"/>
</dbReference>
<dbReference type="EMBL" id="CAJHNH020000275">
    <property type="protein sequence ID" value="CAG5116606.1"/>
    <property type="molecule type" value="Genomic_DNA"/>
</dbReference>
<feature type="domain" description="Sushi" evidence="8">
    <location>
        <begin position="71"/>
        <end position="129"/>
    </location>
</feature>
<dbReference type="PROSITE" id="PS50923">
    <property type="entry name" value="SUSHI"/>
    <property type="match status" value="4"/>
</dbReference>
<accession>A0A8S3YQI0</accession>
<evidence type="ECO:0000313" key="9">
    <source>
        <dbReference type="EMBL" id="CAG5116606.1"/>
    </source>
</evidence>
<evidence type="ECO:0008006" key="11">
    <source>
        <dbReference type="Google" id="ProtNLM"/>
    </source>
</evidence>
<dbReference type="PANTHER" id="PTHR45656">
    <property type="entry name" value="PROTEIN CBR-CLEC-78"/>
    <property type="match status" value="1"/>
</dbReference>
<dbReference type="SMART" id="SM00181">
    <property type="entry name" value="EGF"/>
    <property type="match status" value="2"/>
</dbReference>
<dbReference type="PROSITE" id="PS00010">
    <property type="entry name" value="ASX_HYDROXYL"/>
    <property type="match status" value="2"/>
</dbReference>
<feature type="domain" description="Sushi" evidence="8">
    <location>
        <begin position="352"/>
        <end position="412"/>
    </location>
</feature>
<feature type="domain" description="Sushi" evidence="8">
    <location>
        <begin position="130"/>
        <end position="187"/>
    </location>
</feature>
<evidence type="ECO:0000256" key="1">
    <source>
        <dbReference type="ARBA" id="ARBA00022536"/>
    </source>
</evidence>
<evidence type="ECO:0000313" key="10">
    <source>
        <dbReference type="Proteomes" id="UP000678393"/>
    </source>
</evidence>
<reference evidence="9" key="1">
    <citation type="submission" date="2021-04" db="EMBL/GenBank/DDBJ databases">
        <authorList>
            <consortium name="Molecular Ecology Group"/>
        </authorList>
    </citation>
    <scope>NUCLEOTIDE SEQUENCE</scope>
</reference>
<dbReference type="PROSITE" id="PS00022">
    <property type="entry name" value="EGF_1"/>
    <property type="match status" value="1"/>
</dbReference>
<evidence type="ECO:0000256" key="5">
    <source>
        <dbReference type="PROSITE-ProRule" id="PRU00076"/>
    </source>
</evidence>
<organism evidence="9 10">
    <name type="scientific">Candidula unifasciata</name>
    <dbReference type="NCBI Taxonomy" id="100452"/>
    <lineage>
        <taxon>Eukaryota</taxon>
        <taxon>Metazoa</taxon>
        <taxon>Spiralia</taxon>
        <taxon>Lophotrochozoa</taxon>
        <taxon>Mollusca</taxon>
        <taxon>Gastropoda</taxon>
        <taxon>Heterobranchia</taxon>
        <taxon>Euthyneura</taxon>
        <taxon>Panpulmonata</taxon>
        <taxon>Eupulmonata</taxon>
        <taxon>Stylommatophora</taxon>
        <taxon>Helicina</taxon>
        <taxon>Helicoidea</taxon>
        <taxon>Geomitridae</taxon>
        <taxon>Candidula</taxon>
    </lineage>
</organism>
<dbReference type="Pfam" id="PF00084">
    <property type="entry name" value="Sushi"/>
    <property type="match status" value="3"/>
</dbReference>
<dbReference type="SMART" id="SM00179">
    <property type="entry name" value="EGF_CA"/>
    <property type="match status" value="2"/>
</dbReference>
<evidence type="ECO:0000259" key="8">
    <source>
        <dbReference type="PROSITE" id="PS50923"/>
    </source>
</evidence>
<feature type="disulfide bond" evidence="5">
    <location>
        <begin position="278"/>
        <end position="287"/>
    </location>
</feature>
<dbReference type="PROSITE" id="PS01186">
    <property type="entry name" value="EGF_2"/>
    <property type="match status" value="1"/>
</dbReference>
<dbReference type="InterPro" id="IPR018097">
    <property type="entry name" value="EGF_Ca-bd_CS"/>
</dbReference>
<comment type="caution">
    <text evidence="9">The sequence shown here is derived from an EMBL/GenBank/DDBJ whole genome shotgun (WGS) entry which is preliminary data.</text>
</comment>
<keyword evidence="2" id="KW-0732">Signal</keyword>
<dbReference type="CDD" id="cd00054">
    <property type="entry name" value="EGF_CA"/>
    <property type="match status" value="2"/>
</dbReference>
<dbReference type="CDD" id="cd00033">
    <property type="entry name" value="CCP"/>
    <property type="match status" value="3"/>
</dbReference>
<dbReference type="PROSITE" id="PS50026">
    <property type="entry name" value="EGF_3"/>
    <property type="match status" value="1"/>
</dbReference>
<feature type="disulfide bond" evidence="6">
    <location>
        <begin position="354"/>
        <end position="397"/>
    </location>
</feature>
<dbReference type="SMART" id="SM00032">
    <property type="entry name" value="CCP"/>
    <property type="match status" value="4"/>
</dbReference>
<dbReference type="Proteomes" id="UP000678393">
    <property type="component" value="Unassembled WGS sequence"/>
</dbReference>
<dbReference type="PANTHER" id="PTHR45656:SF4">
    <property type="entry name" value="PROTEIN CBR-CLEC-78"/>
    <property type="match status" value="1"/>
</dbReference>
<dbReference type="Pfam" id="PF07645">
    <property type="entry name" value="EGF_CA"/>
    <property type="match status" value="2"/>
</dbReference>
<dbReference type="InterPro" id="IPR000152">
    <property type="entry name" value="EGF-type_Asp/Asn_hydroxyl_site"/>
</dbReference>
<evidence type="ECO:0000256" key="6">
    <source>
        <dbReference type="PROSITE-ProRule" id="PRU00302"/>
    </source>
</evidence>
<feature type="domain" description="EGF-like" evidence="7">
    <location>
        <begin position="250"/>
        <end position="288"/>
    </location>
</feature>
<keyword evidence="3" id="KW-0677">Repeat</keyword>
<dbReference type="InterPro" id="IPR000436">
    <property type="entry name" value="Sushi_SCR_CCP_dom"/>
</dbReference>
<dbReference type="FunFam" id="2.10.25.10:FF:000038">
    <property type="entry name" value="Fibrillin 2"/>
    <property type="match status" value="1"/>
</dbReference>
<feature type="non-terminal residue" evidence="9">
    <location>
        <position position="1"/>
    </location>
</feature>
<feature type="domain" description="Sushi" evidence="8">
    <location>
        <begin position="1"/>
        <end position="70"/>
    </location>
</feature>
<name>A0A8S3YQI0_9EUPU</name>
<gene>
    <name evidence="9" type="ORF">CUNI_LOCUS2164</name>
</gene>
<dbReference type="OrthoDB" id="6068651at2759"/>
<dbReference type="InterPro" id="IPR001881">
    <property type="entry name" value="EGF-like_Ca-bd_dom"/>
</dbReference>
<comment type="caution">
    <text evidence="5">Lacks conserved residue(s) required for the propagation of feature annotation.</text>
</comment>
<dbReference type="PROSITE" id="PS01187">
    <property type="entry name" value="EGF_CA"/>
    <property type="match status" value="2"/>
</dbReference>
<keyword evidence="6" id="KW-0768">Sushi</keyword>